<dbReference type="PANTHER" id="PTHR45978">
    <property type="entry name" value="SPX DOMAIN-CONTAINING PROTEIN 3"/>
    <property type="match status" value="1"/>
</dbReference>
<feature type="domain" description="SPX" evidence="2">
    <location>
        <begin position="1"/>
        <end position="168"/>
    </location>
</feature>
<keyword evidence="4" id="KW-1185">Reference proteome</keyword>
<dbReference type="CDD" id="cd14447">
    <property type="entry name" value="SPX"/>
    <property type="match status" value="1"/>
</dbReference>
<feature type="compositionally biased region" description="Gly residues" evidence="1">
    <location>
        <begin position="212"/>
        <end position="223"/>
    </location>
</feature>
<accession>K3WTX0</accession>
<dbReference type="Pfam" id="PF03105">
    <property type="entry name" value="SPX"/>
    <property type="match status" value="1"/>
</dbReference>
<dbReference type="InParanoid" id="K3WTX0"/>
<feature type="compositionally biased region" description="Low complexity" evidence="1">
    <location>
        <begin position="395"/>
        <end position="408"/>
    </location>
</feature>
<dbReference type="eggNOG" id="KOG1161">
    <property type="taxonomic scope" value="Eukaryota"/>
</dbReference>
<sequence length="440" mass="48228">MKFGKVLQQSMQMSSSSWEPHWVDYKQLKHIIKDCAHIQKEEKLQGDKLVKTKIKPSAKEDNDSIRKSPDEMNFFRTLRVEIKKVADFFVQEQAKHTNQVAAIEQISIDLKASPKPETKTELMKSCVSLYKELLLLENFAVMNFCGISKILKKHDKWTGYATRHKFMHTILMKQPFATYVPLLQMIDRLEHIFMEATGSSIDQHDAQKTGRRGSGGSGAGGSGSFFPNGNNGGGSRTNSPRSSRQNHTPGNSPPSGGTGPGAGTYGEYSFGGEHQTRDLSPRSEDSVPLVKVHALRGDAWQLKQMESVGDYDGDEEDDGEDDGNDDGTFQDDFAASPPREAEAKPASVVIPDVQPQARLQSVSSLGHHSDSDAAAIAMLSMKESLARNSRDRIHGSGISSDGGESSGPDGRGHYNKRKAFAPLTSVSAGKRKMSFATILN</sequence>
<reference evidence="4" key="2">
    <citation type="submission" date="2010-04" db="EMBL/GenBank/DDBJ databases">
        <authorList>
            <person name="Buell R."/>
            <person name="Hamilton J."/>
            <person name="Hostetler J."/>
        </authorList>
    </citation>
    <scope>NUCLEOTIDE SEQUENCE [LARGE SCALE GENOMIC DNA]</scope>
    <source>
        <strain evidence="4">DAOM:BR144</strain>
    </source>
</reference>
<reference evidence="4" key="1">
    <citation type="journal article" date="2010" name="Genome Biol.">
        <title>Genome sequence of the necrotrophic plant pathogen Pythium ultimum reveals original pathogenicity mechanisms and effector repertoire.</title>
        <authorList>
            <person name="Levesque C.A."/>
            <person name="Brouwer H."/>
            <person name="Cano L."/>
            <person name="Hamilton J.P."/>
            <person name="Holt C."/>
            <person name="Huitema E."/>
            <person name="Raffaele S."/>
            <person name="Robideau G.P."/>
            <person name="Thines M."/>
            <person name="Win J."/>
            <person name="Zerillo M.M."/>
            <person name="Beakes G.W."/>
            <person name="Boore J.L."/>
            <person name="Busam D."/>
            <person name="Dumas B."/>
            <person name="Ferriera S."/>
            <person name="Fuerstenberg S.I."/>
            <person name="Gachon C.M."/>
            <person name="Gaulin E."/>
            <person name="Govers F."/>
            <person name="Grenville-Briggs L."/>
            <person name="Horner N."/>
            <person name="Hostetler J."/>
            <person name="Jiang R.H."/>
            <person name="Johnson J."/>
            <person name="Krajaejun T."/>
            <person name="Lin H."/>
            <person name="Meijer H.J."/>
            <person name="Moore B."/>
            <person name="Morris P."/>
            <person name="Phuntmart V."/>
            <person name="Puiu D."/>
            <person name="Shetty J."/>
            <person name="Stajich J.E."/>
            <person name="Tripathy S."/>
            <person name="Wawra S."/>
            <person name="van West P."/>
            <person name="Whitty B.R."/>
            <person name="Coutinho P.M."/>
            <person name="Henrissat B."/>
            <person name="Martin F."/>
            <person name="Thomas P.D."/>
            <person name="Tyler B.M."/>
            <person name="De Vries R.P."/>
            <person name="Kamoun S."/>
            <person name="Yandell M."/>
            <person name="Tisserat N."/>
            <person name="Buell C.R."/>
        </authorList>
    </citation>
    <scope>NUCLEOTIDE SEQUENCE</scope>
    <source>
        <strain evidence="4">DAOM:BR144</strain>
    </source>
</reference>
<dbReference type="AlphaFoldDB" id="K3WTX0"/>
<organism evidence="3 4">
    <name type="scientific">Globisporangium ultimum (strain ATCC 200006 / CBS 805.95 / DAOM BR144)</name>
    <name type="common">Pythium ultimum</name>
    <dbReference type="NCBI Taxonomy" id="431595"/>
    <lineage>
        <taxon>Eukaryota</taxon>
        <taxon>Sar</taxon>
        <taxon>Stramenopiles</taxon>
        <taxon>Oomycota</taxon>
        <taxon>Peronosporomycetes</taxon>
        <taxon>Pythiales</taxon>
        <taxon>Pythiaceae</taxon>
        <taxon>Globisporangium</taxon>
    </lineage>
</organism>
<protein>
    <recommendedName>
        <fullName evidence="2">SPX domain-containing protein</fullName>
    </recommendedName>
</protein>
<reference evidence="3" key="3">
    <citation type="submission" date="2015-02" db="UniProtKB">
        <authorList>
            <consortium name="EnsemblProtists"/>
        </authorList>
    </citation>
    <scope>IDENTIFICATION</scope>
    <source>
        <strain evidence="3">DAOM BR144</strain>
    </source>
</reference>
<feature type="compositionally biased region" description="Basic and acidic residues" evidence="1">
    <location>
        <begin position="274"/>
        <end position="285"/>
    </location>
</feature>
<dbReference type="PANTHER" id="PTHR45978:SF7">
    <property type="entry name" value="SPX DOMAIN-CONTAINING PROTEIN 4"/>
    <property type="match status" value="1"/>
</dbReference>
<dbReference type="OMA" id="HIFMEAT"/>
<dbReference type="EnsemblProtists" id="PYU1_T008416">
    <property type="protein sequence ID" value="PYU1_T008416"/>
    <property type="gene ID" value="PYU1_G008400"/>
</dbReference>
<evidence type="ECO:0000313" key="4">
    <source>
        <dbReference type="Proteomes" id="UP000019132"/>
    </source>
</evidence>
<dbReference type="VEuPathDB" id="FungiDB:PYU1_G008400"/>
<dbReference type="InterPro" id="IPR004331">
    <property type="entry name" value="SPX_dom"/>
</dbReference>
<feature type="compositionally biased region" description="Acidic residues" evidence="1">
    <location>
        <begin position="309"/>
        <end position="329"/>
    </location>
</feature>
<feature type="region of interest" description="Disordered" evidence="1">
    <location>
        <begin position="309"/>
        <end position="348"/>
    </location>
</feature>
<evidence type="ECO:0000256" key="1">
    <source>
        <dbReference type="SAM" id="MobiDB-lite"/>
    </source>
</evidence>
<evidence type="ECO:0000259" key="2">
    <source>
        <dbReference type="PROSITE" id="PS51382"/>
    </source>
</evidence>
<feature type="compositionally biased region" description="Low complexity" evidence="1">
    <location>
        <begin position="236"/>
        <end position="255"/>
    </location>
</feature>
<proteinExistence type="predicted"/>
<name>K3WTX0_GLOUD</name>
<feature type="region of interest" description="Disordered" evidence="1">
    <location>
        <begin position="387"/>
        <end position="417"/>
    </location>
</feature>
<dbReference type="PROSITE" id="PS51382">
    <property type="entry name" value="SPX"/>
    <property type="match status" value="1"/>
</dbReference>
<evidence type="ECO:0000313" key="3">
    <source>
        <dbReference type="EnsemblProtists" id="PYU1_T008416"/>
    </source>
</evidence>
<dbReference type="Proteomes" id="UP000019132">
    <property type="component" value="Unassembled WGS sequence"/>
</dbReference>
<dbReference type="STRING" id="431595.K3WTX0"/>
<dbReference type="InterPro" id="IPR031142">
    <property type="entry name" value="SPX_prot"/>
</dbReference>
<feature type="region of interest" description="Disordered" evidence="1">
    <location>
        <begin position="200"/>
        <end position="285"/>
    </location>
</feature>
<dbReference type="EMBL" id="GL376613">
    <property type="status" value="NOT_ANNOTATED_CDS"/>
    <property type="molecule type" value="Genomic_DNA"/>
</dbReference>
<dbReference type="GO" id="GO:0016036">
    <property type="term" value="P:cellular response to phosphate starvation"/>
    <property type="evidence" value="ECO:0007669"/>
    <property type="project" value="InterPro"/>
</dbReference>
<dbReference type="HOGENOM" id="CLU_584611_0_0_1"/>